<evidence type="ECO:0000313" key="1">
    <source>
        <dbReference type="EMBL" id="MBZ9612569.1"/>
    </source>
</evidence>
<proteinExistence type="predicted"/>
<organism evidence="1 2">
    <name type="scientific">Rheinheimera maricola</name>
    <dbReference type="NCBI Taxonomy" id="2793282"/>
    <lineage>
        <taxon>Bacteria</taxon>
        <taxon>Pseudomonadati</taxon>
        <taxon>Pseudomonadota</taxon>
        <taxon>Gammaproteobacteria</taxon>
        <taxon>Chromatiales</taxon>
        <taxon>Chromatiaceae</taxon>
        <taxon>Rheinheimera</taxon>
    </lineage>
</organism>
<protein>
    <submittedName>
        <fullName evidence="1">Uncharacterized protein</fullName>
    </submittedName>
</protein>
<comment type="caution">
    <text evidence="1">The sequence shown here is derived from an EMBL/GenBank/DDBJ whole genome shotgun (WGS) entry which is preliminary data.</text>
</comment>
<dbReference type="EMBL" id="JAERPS020000004">
    <property type="protein sequence ID" value="MBZ9612569.1"/>
    <property type="molecule type" value="Genomic_DNA"/>
</dbReference>
<name>A0ABS7XBM3_9GAMM</name>
<evidence type="ECO:0000313" key="2">
    <source>
        <dbReference type="Proteomes" id="UP000663814"/>
    </source>
</evidence>
<gene>
    <name evidence="1" type="ORF">I4W93_013270</name>
</gene>
<reference evidence="1 2" key="1">
    <citation type="submission" date="2021-08" db="EMBL/GenBank/DDBJ databases">
        <title>Rheinheimera aquimaris sp. nov., isolated from seawater of the East Sea in Korea.</title>
        <authorList>
            <person name="Kim K.H."/>
            <person name="Wenting R."/>
            <person name="Kim K.R."/>
            <person name="Jeon C.O."/>
        </authorList>
    </citation>
    <scope>NUCLEOTIDE SEQUENCE [LARGE SCALE GENOMIC DNA]</scope>
    <source>
        <strain evidence="1 2">MA-13</strain>
    </source>
</reference>
<keyword evidence="2" id="KW-1185">Reference proteome</keyword>
<sequence>MNTPQTPKDSLAVTEYTVRRLINNTQPGTKIAGPFSSEGEACEHLAQHPGSAVFIETWLQ</sequence>
<dbReference type="Proteomes" id="UP000663814">
    <property type="component" value="Unassembled WGS sequence"/>
</dbReference>
<accession>A0ABS7XBM3</accession>
<dbReference type="RefSeq" id="WP_205311317.1">
    <property type="nucleotide sequence ID" value="NZ_JAERPS020000004.1"/>
</dbReference>